<dbReference type="Proteomes" id="UP001519287">
    <property type="component" value="Unassembled WGS sequence"/>
</dbReference>
<proteinExistence type="predicted"/>
<dbReference type="RefSeq" id="WP_209970435.1">
    <property type="nucleotide sequence ID" value="NZ_JAGGLB010000003.1"/>
</dbReference>
<reference evidence="1 2" key="1">
    <citation type="submission" date="2021-03" db="EMBL/GenBank/DDBJ databases">
        <title>Genomic Encyclopedia of Type Strains, Phase IV (KMG-IV): sequencing the most valuable type-strain genomes for metagenomic binning, comparative biology and taxonomic classification.</title>
        <authorList>
            <person name="Goeker M."/>
        </authorList>
    </citation>
    <scope>NUCLEOTIDE SEQUENCE [LARGE SCALE GENOMIC DNA]</scope>
    <source>
        <strain evidence="1 2">DSM 26048</strain>
    </source>
</reference>
<protein>
    <recommendedName>
        <fullName evidence="3">TetR family transcriptional regulator</fullName>
    </recommendedName>
</protein>
<gene>
    <name evidence="1" type="ORF">J2Z66_001201</name>
</gene>
<organism evidence="1 2">
    <name type="scientific">Paenibacillus eucommiae</name>
    <dbReference type="NCBI Taxonomy" id="1355755"/>
    <lineage>
        <taxon>Bacteria</taxon>
        <taxon>Bacillati</taxon>
        <taxon>Bacillota</taxon>
        <taxon>Bacilli</taxon>
        <taxon>Bacillales</taxon>
        <taxon>Paenibacillaceae</taxon>
        <taxon>Paenibacillus</taxon>
    </lineage>
</organism>
<dbReference type="EMBL" id="JAGGLB010000003">
    <property type="protein sequence ID" value="MBP1989603.1"/>
    <property type="molecule type" value="Genomic_DNA"/>
</dbReference>
<evidence type="ECO:0008006" key="3">
    <source>
        <dbReference type="Google" id="ProtNLM"/>
    </source>
</evidence>
<accession>A0ABS4IPW2</accession>
<name>A0ABS4IPW2_9BACL</name>
<evidence type="ECO:0000313" key="2">
    <source>
        <dbReference type="Proteomes" id="UP001519287"/>
    </source>
</evidence>
<comment type="caution">
    <text evidence="1">The sequence shown here is derived from an EMBL/GenBank/DDBJ whole genome shotgun (WGS) entry which is preliminary data.</text>
</comment>
<keyword evidence="2" id="KW-1185">Reference proteome</keyword>
<evidence type="ECO:0000313" key="1">
    <source>
        <dbReference type="EMBL" id="MBP1989603.1"/>
    </source>
</evidence>
<sequence length="45" mass="5095">MKLETNLLLTTAIQNCFIGNIITQTISSSMDEFSEKVLLLIEKIH</sequence>